<dbReference type="Proteomes" id="UP000182915">
    <property type="component" value="Chromosome I"/>
</dbReference>
<evidence type="ECO:0000313" key="2">
    <source>
        <dbReference type="Proteomes" id="UP000182915"/>
    </source>
</evidence>
<gene>
    <name evidence="1" type="ORF">SAMN04489835_2184</name>
</gene>
<dbReference type="STRING" id="370526.SAMN04489835_2184"/>
<name>A0A1H6JTN7_MYCRU</name>
<accession>A0A1H6JTN7</accession>
<dbReference type="EMBL" id="LT629971">
    <property type="protein sequence ID" value="SEH62629.1"/>
    <property type="molecule type" value="Genomic_DNA"/>
</dbReference>
<reference evidence="2" key="1">
    <citation type="submission" date="2016-10" db="EMBL/GenBank/DDBJ databases">
        <authorList>
            <person name="Varghese N."/>
            <person name="Submissions S."/>
        </authorList>
    </citation>
    <scope>NUCLEOTIDE SEQUENCE [LARGE SCALE GENOMIC DNA]</scope>
    <source>
        <strain evidence="2">DSM 45405</strain>
    </source>
</reference>
<protein>
    <submittedName>
        <fullName evidence="1">Uncharacterized protein</fullName>
    </submittedName>
</protein>
<keyword evidence="2" id="KW-1185">Reference proteome</keyword>
<evidence type="ECO:0000313" key="1">
    <source>
        <dbReference type="EMBL" id="SEH62629.1"/>
    </source>
</evidence>
<proteinExistence type="predicted"/>
<dbReference type="AlphaFoldDB" id="A0A1H6JTN7"/>
<organism evidence="1 2">
    <name type="scientific">Mycolicibacterium rutilum</name>
    <name type="common">Mycobacterium rutilum</name>
    <dbReference type="NCBI Taxonomy" id="370526"/>
    <lineage>
        <taxon>Bacteria</taxon>
        <taxon>Bacillati</taxon>
        <taxon>Actinomycetota</taxon>
        <taxon>Actinomycetes</taxon>
        <taxon>Mycobacteriales</taxon>
        <taxon>Mycobacteriaceae</taxon>
        <taxon>Mycolicibacterium</taxon>
    </lineage>
</organism>
<sequence length="117" mass="12751">MRSLLRGTPLPVTVKDDLLSDFPHIYPGLTRSEVEQLLTLLDKSASTEGGLGLSIATAVKPLAPEVAARIESYKQSDVDDYIRMLRGAVVLLLQQWQPEDQPPPPESIATAVETIEA</sequence>